<reference evidence="1 2" key="1">
    <citation type="submission" date="2011-09" db="EMBL/GenBank/DDBJ databases">
        <authorList>
            <person name="Pope W.H."/>
            <person name="Pedulla M.L."/>
            <person name="Ford M.E."/>
            <person name="Peebles C.L."/>
            <person name="Hatfull G.H."/>
            <person name="Hendrix R.W."/>
        </authorList>
    </citation>
    <scope>NUCLEOTIDE SEQUENCE [LARGE SCALE GENOMIC DNA]</scope>
    <source>
        <strain evidence="1">G</strain>
    </source>
</reference>
<dbReference type="KEGG" id="vg:18563701"/>
<dbReference type="RefSeq" id="YP_009015790.1">
    <property type="nucleotide sequence ID" value="NC_023719.1"/>
</dbReference>
<organism evidence="1 2">
    <name type="scientific">Bacillus phage G</name>
    <dbReference type="NCBI Taxonomy" id="2884420"/>
    <lineage>
        <taxon>Viruses</taxon>
        <taxon>Duplodnaviria</taxon>
        <taxon>Heunggongvirae</taxon>
        <taxon>Uroviricota</taxon>
        <taxon>Caudoviricetes</taxon>
        <taxon>Donellivirus</taxon>
        <taxon>Donellivirus gee</taxon>
    </lineage>
</organism>
<evidence type="ECO:0000313" key="2">
    <source>
        <dbReference type="Proteomes" id="UP000009273"/>
    </source>
</evidence>
<sequence>MGQYRERKRSIKIENNMADHVYNKIKEADITSMERALEGESLIWDLLKFCKGHKPNEIEIYTIRDGKNSETLLSHWEGKTKSEKVGTVAGILEVELYDEIDIVLPTGEVYQRH</sequence>
<protein>
    <submittedName>
        <fullName evidence="1">Gp487</fullName>
    </submittedName>
</protein>
<accession>G3MAM8</accession>
<evidence type="ECO:0000313" key="1">
    <source>
        <dbReference type="EMBL" id="AEO93745.1"/>
    </source>
</evidence>
<proteinExistence type="predicted"/>
<dbReference type="Proteomes" id="UP000009273">
    <property type="component" value="Segment"/>
</dbReference>
<dbReference type="GeneID" id="18563701"/>
<keyword evidence="2" id="KW-1185">Reference proteome</keyword>
<name>G3MAM8_9CAUD</name>
<gene>
    <name evidence="1" type="primary">487</name>
    <name evidence="1" type="ORF">G_487</name>
</gene>
<dbReference type="EMBL" id="JN638751">
    <property type="protein sequence ID" value="AEO93745.1"/>
    <property type="molecule type" value="Genomic_DNA"/>
</dbReference>